<dbReference type="PRINTS" id="PR00463">
    <property type="entry name" value="EP450I"/>
</dbReference>
<dbReference type="InterPro" id="IPR036396">
    <property type="entry name" value="Cyt_P450_sf"/>
</dbReference>
<evidence type="ECO:0000256" key="5">
    <source>
        <dbReference type="ARBA" id="ARBA00023004"/>
    </source>
</evidence>
<evidence type="ECO:0000256" key="2">
    <source>
        <dbReference type="ARBA" id="ARBA00010617"/>
    </source>
</evidence>
<dbReference type="InterPro" id="IPR050121">
    <property type="entry name" value="Cytochrome_P450_monoxygenase"/>
</dbReference>
<keyword evidence="4" id="KW-0479">Metal-binding</keyword>
<evidence type="ECO:0000256" key="1">
    <source>
        <dbReference type="ARBA" id="ARBA00001971"/>
    </source>
</evidence>
<dbReference type="EMBL" id="JAWRVE010000046">
    <property type="protein sequence ID" value="KAL1868269.1"/>
    <property type="molecule type" value="Genomic_DNA"/>
</dbReference>
<reference evidence="7 8" key="1">
    <citation type="journal article" date="2024" name="IMA Fungus">
        <title>IMA Genome - F19 : A genome assembly and annotation guide to empower mycologists, including annotated draft genome sequences of Ceratocystis pirilliformis, Diaporthe australafricana, Fusarium ophioides, Paecilomyces lecythidis, and Sporothrix stenoceras.</title>
        <authorList>
            <person name="Aylward J."/>
            <person name="Wilson A.M."/>
            <person name="Visagie C.M."/>
            <person name="Spraker J."/>
            <person name="Barnes I."/>
            <person name="Buitendag C."/>
            <person name="Ceriani C."/>
            <person name="Del Mar Angel L."/>
            <person name="du Plessis D."/>
            <person name="Fuchs T."/>
            <person name="Gasser K."/>
            <person name="Kramer D."/>
            <person name="Li W."/>
            <person name="Munsamy K."/>
            <person name="Piso A."/>
            <person name="Price J.L."/>
            <person name="Sonnekus B."/>
            <person name="Thomas C."/>
            <person name="van der Nest A."/>
            <person name="van Dijk A."/>
            <person name="van Heerden A."/>
            <person name="van Vuuren N."/>
            <person name="Yilmaz N."/>
            <person name="Duong T.A."/>
            <person name="van der Merwe N.A."/>
            <person name="Wingfield M.J."/>
            <person name="Wingfield B.D."/>
        </authorList>
    </citation>
    <scope>NUCLEOTIDE SEQUENCE [LARGE SCALE GENOMIC DNA]</scope>
    <source>
        <strain evidence="7 8">CMW 18300</strain>
    </source>
</reference>
<dbReference type="Pfam" id="PF00067">
    <property type="entry name" value="p450"/>
    <property type="match status" value="1"/>
</dbReference>
<proteinExistence type="inferred from homology"/>
<organism evidence="7 8">
    <name type="scientific">Diaporthe australafricana</name>
    <dbReference type="NCBI Taxonomy" id="127596"/>
    <lineage>
        <taxon>Eukaryota</taxon>
        <taxon>Fungi</taxon>
        <taxon>Dikarya</taxon>
        <taxon>Ascomycota</taxon>
        <taxon>Pezizomycotina</taxon>
        <taxon>Sordariomycetes</taxon>
        <taxon>Sordariomycetidae</taxon>
        <taxon>Diaporthales</taxon>
        <taxon>Diaporthaceae</taxon>
        <taxon>Diaporthe</taxon>
    </lineage>
</organism>
<keyword evidence="6" id="KW-0812">Transmembrane</keyword>
<comment type="similarity">
    <text evidence="2">Belongs to the cytochrome P450 family.</text>
</comment>
<dbReference type="CDD" id="cd11060">
    <property type="entry name" value="CYP57A1-like"/>
    <property type="match status" value="1"/>
</dbReference>
<gene>
    <name evidence="7" type="ORF">Daus18300_005993</name>
</gene>
<comment type="cofactor">
    <cofactor evidence="1">
        <name>heme</name>
        <dbReference type="ChEBI" id="CHEBI:30413"/>
    </cofactor>
</comment>
<dbReference type="Gene3D" id="1.10.630.10">
    <property type="entry name" value="Cytochrome P450"/>
    <property type="match status" value="1"/>
</dbReference>
<evidence type="ECO:0000256" key="4">
    <source>
        <dbReference type="ARBA" id="ARBA00022723"/>
    </source>
</evidence>
<keyword evidence="3" id="KW-0349">Heme</keyword>
<dbReference type="InterPro" id="IPR001128">
    <property type="entry name" value="Cyt_P450"/>
</dbReference>
<dbReference type="Proteomes" id="UP001583177">
    <property type="component" value="Unassembled WGS sequence"/>
</dbReference>
<dbReference type="SUPFAM" id="SSF48264">
    <property type="entry name" value="Cytochrome P450"/>
    <property type="match status" value="1"/>
</dbReference>
<feature type="transmembrane region" description="Helical" evidence="6">
    <location>
        <begin position="16"/>
        <end position="34"/>
    </location>
</feature>
<accession>A0ABR3WX60</accession>
<name>A0ABR3WX60_9PEZI</name>
<evidence type="ECO:0000256" key="3">
    <source>
        <dbReference type="ARBA" id="ARBA00022617"/>
    </source>
</evidence>
<evidence type="ECO:0000313" key="8">
    <source>
        <dbReference type="Proteomes" id="UP001583177"/>
    </source>
</evidence>
<comment type="caution">
    <text evidence="7">The sequence shown here is derived from an EMBL/GenBank/DDBJ whole genome shotgun (WGS) entry which is preliminary data.</text>
</comment>
<dbReference type="PANTHER" id="PTHR24305">
    <property type="entry name" value="CYTOCHROME P450"/>
    <property type="match status" value="1"/>
</dbReference>
<keyword evidence="5" id="KW-0408">Iron</keyword>
<evidence type="ECO:0008006" key="9">
    <source>
        <dbReference type="Google" id="ProtNLM"/>
    </source>
</evidence>
<evidence type="ECO:0000256" key="6">
    <source>
        <dbReference type="SAM" id="Phobius"/>
    </source>
</evidence>
<dbReference type="PANTHER" id="PTHR24305:SF232">
    <property type="entry name" value="P450, PUTATIVE (EUROFUNG)-RELATED"/>
    <property type="match status" value="1"/>
</dbReference>
<sequence length="500" mass="56511">MATTFSADQGLRSVPITLQAIGSLLVAILSILIWRRYLSPLRDIPGPFAASFTRLWHMRRILKGDQNLELIRLHEKHGHFVRIAPDEISVSHPDGLRKVLLTPLRKGDWYKIVHFPDRRFKNPMGETDPATKNELSKHLASGYLLTNLLQAEPAIDDTVELLLGWLDRHADEHKPMDLDRFFTYTTFDVVGEVIFSKSFGFLREGRDIGGAIANSLAQNIYVAVGGYMQWFHLLLSNPLVTWLDVLPFGHIIDTAVGAIREREKNPDARFDAVAHWFRYLEQNPQRMAAREIQSAASNAVAAGADTVACGLQAFVYHMIRRPDLWLRVRREIDEAGLSSPGVRKKVVPYAEAQKLPLLQACIREALRVFTPTPMGLPRVAGKGGVTIGDRTFPEGTTLSVSVWVMHHSKELWGENASEFRPERWLAGDKSVALDKYYIPFGLGYMSCPGQNIAKIELSKIAATIIRDYDIRQVDPSQEWQWKAYFTVAPHSWPCLVEKRA</sequence>
<keyword evidence="6" id="KW-0472">Membrane</keyword>
<evidence type="ECO:0000313" key="7">
    <source>
        <dbReference type="EMBL" id="KAL1868269.1"/>
    </source>
</evidence>
<keyword evidence="6" id="KW-1133">Transmembrane helix</keyword>
<dbReference type="InterPro" id="IPR002401">
    <property type="entry name" value="Cyt_P450_E_grp-I"/>
</dbReference>
<protein>
    <recommendedName>
        <fullName evidence="9">Pisatin demethylase</fullName>
    </recommendedName>
</protein>
<keyword evidence="8" id="KW-1185">Reference proteome</keyword>
<dbReference type="PRINTS" id="PR00385">
    <property type="entry name" value="P450"/>
</dbReference>